<dbReference type="RefSeq" id="WP_348759516.1">
    <property type="nucleotide sequence ID" value="NZ_OZ026884.1"/>
</dbReference>
<evidence type="ECO:0000256" key="4">
    <source>
        <dbReference type="ARBA" id="ARBA00023163"/>
    </source>
</evidence>
<keyword evidence="4" id="KW-0804">Transcription</keyword>
<feature type="domain" description="Sigma-54 factor interaction" evidence="5">
    <location>
        <begin position="169"/>
        <end position="398"/>
    </location>
</feature>
<evidence type="ECO:0000313" key="7">
    <source>
        <dbReference type="Proteomes" id="UP001497493"/>
    </source>
</evidence>
<dbReference type="PROSITE" id="PS00675">
    <property type="entry name" value="SIGMA54_INTERACT_1"/>
    <property type="match status" value="1"/>
</dbReference>
<dbReference type="Pfam" id="PF02954">
    <property type="entry name" value="HTH_8"/>
    <property type="match status" value="1"/>
</dbReference>
<gene>
    <name evidence="6" type="ORF">MECH1_V1_1222</name>
</gene>
<keyword evidence="7" id="KW-1185">Reference proteome</keyword>
<dbReference type="EMBL" id="OZ026884">
    <property type="protein sequence ID" value="CAL1239998.1"/>
    <property type="molecule type" value="Genomic_DNA"/>
</dbReference>
<dbReference type="Gene3D" id="1.10.8.60">
    <property type="match status" value="1"/>
</dbReference>
<keyword evidence="1" id="KW-0547">Nucleotide-binding</keyword>
<dbReference type="SUPFAM" id="SSF52540">
    <property type="entry name" value="P-loop containing nucleoside triphosphate hydrolases"/>
    <property type="match status" value="1"/>
</dbReference>
<dbReference type="InterPro" id="IPR025662">
    <property type="entry name" value="Sigma_54_int_dom_ATP-bd_1"/>
</dbReference>
<evidence type="ECO:0000256" key="3">
    <source>
        <dbReference type="ARBA" id="ARBA00023015"/>
    </source>
</evidence>
<sequence length="481" mass="52786">MERTKLASEIRNTTALDWRTHEWSDGRRDVILLHRDRAQAKALLESLHQAGWRPHAFSDRREAAKLLKLKDIYVGLVLLGAPLDEAAQNELLDLMGQNPTTEWVAVVDPEAVDAVAHAAFLRDFFFDFHSVPVEMGRLGVTLGHAYGAARLAEAGRRKFRQATRQKFGVIGSSRAMNRVFADMEKISRSDEPVIITGETGTGKELIARAMHGQSKRAGKPFVAVNCGAIPDALVQSELFGHCKGAFTGAVDTRIGYLESAAGGTVFLDGIEDLSPLGQVTLLRFLQEKTVTRIGGKDAVPVDVRIIASAGPALENSVARGVVREDLYYRLNVLQIDIPPLRERGMDAVEIAEQVVERFNREKKKDVKRLARSAIDRIAEYSWPGNVRELIASVNRAAVLSSGRLITVADLGLPKVATTSGKTLREIKSHAVEQALIWALTETKNISSAARRLGVSRVTLYRLMEKHAIRTPGLQELNGVGG</sequence>
<keyword evidence="2" id="KW-0067">ATP-binding</keyword>
<dbReference type="PANTHER" id="PTHR32071:SF120">
    <property type="entry name" value="TRANSCRIPTIONAL REGULATOR-RELATED"/>
    <property type="match status" value="1"/>
</dbReference>
<evidence type="ECO:0000256" key="2">
    <source>
        <dbReference type="ARBA" id="ARBA00022840"/>
    </source>
</evidence>
<dbReference type="PROSITE" id="PS50045">
    <property type="entry name" value="SIGMA54_INTERACT_4"/>
    <property type="match status" value="1"/>
</dbReference>
<dbReference type="InterPro" id="IPR045343">
    <property type="entry name" value="VpsR"/>
</dbReference>
<dbReference type="InterPro" id="IPR003593">
    <property type="entry name" value="AAA+_ATPase"/>
</dbReference>
<evidence type="ECO:0000256" key="1">
    <source>
        <dbReference type="ARBA" id="ARBA00022741"/>
    </source>
</evidence>
<accession>A0ABP1C6W5</accession>
<dbReference type="InterPro" id="IPR009057">
    <property type="entry name" value="Homeodomain-like_sf"/>
</dbReference>
<protein>
    <submittedName>
        <fullName evidence="6">DNA-binding NtrC family response regulator</fullName>
    </submittedName>
</protein>
<organism evidence="6 7">
    <name type="scientific">Candidatus Methylocalor cossyra</name>
    <dbReference type="NCBI Taxonomy" id="3108543"/>
    <lineage>
        <taxon>Bacteria</taxon>
        <taxon>Pseudomonadati</taxon>
        <taxon>Pseudomonadota</taxon>
        <taxon>Gammaproteobacteria</taxon>
        <taxon>Methylococcales</taxon>
        <taxon>Methylococcaceae</taxon>
        <taxon>Candidatus Methylocalor</taxon>
    </lineage>
</organism>
<evidence type="ECO:0000313" key="6">
    <source>
        <dbReference type="EMBL" id="CAL1239998.1"/>
    </source>
</evidence>
<dbReference type="Pfam" id="PF20161">
    <property type="entry name" value="VpsR"/>
    <property type="match status" value="1"/>
</dbReference>
<keyword evidence="3" id="KW-0805">Transcription regulation</keyword>
<proteinExistence type="predicted"/>
<dbReference type="Gene3D" id="3.40.50.300">
    <property type="entry name" value="P-loop containing nucleotide triphosphate hydrolases"/>
    <property type="match status" value="1"/>
</dbReference>
<reference evidence="6 7" key="1">
    <citation type="submission" date="2024-04" db="EMBL/GenBank/DDBJ databases">
        <authorList>
            <person name="Cremers G."/>
        </authorList>
    </citation>
    <scope>NUCLEOTIDE SEQUENCE [LARGE SCALE GENOMIC DNA]</scope>
    <source>
        <strain evidence="6">MeCH1-AG</strain>
    </source>
</reference>
<dbReference type="InterPro" id="IPR025944">
    <property type="entry name" value="Sigma_54_int_dom_CS"/>
</dbReference>
<dbReference type="Gene3D" id="1.10.10.60">
    <property type="entry name" value="Homeodomain-like"/>
    <property type="match status" value="1"/>
</dbReference>
<dbReference type="Pfam" id="PF00158">
    <property type="entry name" value="Sigma54_activat"/>
    <property type="match status" value="1"/>
</dbReference>
<dbReference type="Pfam" id="PF25601">
    <property type="entry name" value="AAA_lid_14"/>
    <property type="match status" value="1"/>
</dbReference>
<dbReference type="GO" id="GO:0003677">
    <property type="term" value="F:DNA binding"/>
    <property type="evidence" value="ECO:0007669"/>
    <property type="project" value="UniProtKB-KW"/>
</dbReference>
<dbReference type="SUPFAM" id="SSF52172">
    <property type="entry name" value="CheY-like"/>
    <property type="match status" value="1"/>
</dbReference>
<dbReference type="InterPro" id="IPR011006">
    <property type="entry name" value="CheY-like_superfamily"/>
</dbReference>
<dbReference type="InterPro" id="IPR002197">
    <property type="entry name" value="HTH_Fis"/>
</dbReference>
<name>A0ABP1C6W5_9GAMM</name>
<dbReference type="Proteomes" id="UP001497493">
    <property type="component" value="Chromosome"/>
</dbReference>
<dbReference type="SMART" id="SM00382">
    <property type="entry name" value="AAA"/>
    <property type="match status" value="1"/>
</dbReference>
<dbReference type="InterPro" id="IPR027417">
    <property type="entry name" value="P-loop_NTPase"/>
</dbReference>
<keyword evidence="6" id="KW-0238">DNA-binding</keyword>
<dbReference type="CDD" id="cd00009">
    <property type="entry name" value="AAA"/>
    <property type="match status" value="1"/>
</dbReference>
<dbReference type="InterPro" id="IPR058031">
    <property type="entry name" value="AAA_lid_NorR"/>
</dbReference>
<evidence type="ECO:0000259" key="5">
    <source>
        <dbReference type="PROSITE" id="PS50045"/>
    </source>
</evidence>
<dbReference type="PANTHER" id="PTHR32071">
    <property type="entry name" value="TRANSCRIPTIONAL REGULATORY PROTEIN"/>
    <property type="match status" value="1"/>
</dbReference>
<dbReference type="PROSITE" id="PS00688">
    <property type="entry name" value="SIGMA54_INTERACT_3"/>
    <property type="match status" value="1"/>
</dbReference>
<dbReference type="SUPFAM" id="SSF46689">
    <property type="entry name" value="Homeodomain-like"/>
    <property type="match status" value="1"/>
</dbReference>
<dbReference type="InterPro" id="IPR002078">
    <property type="entry name" value="Sigma_54_int"/>
</dbReference>